<feature type="domain" description="RING zinc finger-like" evidence="2">
    <location>
        <begin position="414"/>
        <end position="461"/>
    </location>
</feature>
<protein>
    <recommendedName>
        <fullName evidence="2">RING zinc finger-like domain-containing protein</fullName>
    </recommendedName>
</protein>
<proteinExistence type="predicted"/>
<evidence type="ECO:0000313" key="4">
    <source>
        <dbReference type="Proteomes" id="UP000799772"/>
    </source>
</evidence>
<feature type="region of interest" description="Disordered" evidence="1">
    <location>
        <begin position="72"/>
        <end position="94"/>
    </location>
</feature>
<dbReference type="OrthoDB" id="5405791at2759"/>
<feature type="region of interest" description="Disordered" evidence="1">
    <location>
        <begin position="283"/>
        <end position="303"/>
    </location>
</feature>
<dbReference type="AlphaFoldDB" id="A0A9P4II12"/>
<organism evidence="3 4">
    <name type="scientific">Rhizodiscina lignyota</name>
    <dbReference type="NCBI Taxonomy" id="1504668"/>
    <lineage>
        <taxon>Eukaryota</taxon>
        <taxon>Fungi</taxon>
        <taxon>Dikarya</taxon>
        <taxon>Ascomycota</taxon>
        <taxon>Pezizomycotina</taxon>
        <taxon>Dothideomycetes</taxon>
        <taxon>Pleosporomycetidae</taxon>
        <taxon>Aulographales</taxon>
        <taxon>Rhizodiscinaceae</taxon>
        <taxon>Rhizodiscina</taxon>
    </lineage>
</organism>
<evidence type="ECO:0000256" key="1">
    <source>
        <dbReference type="SAM" id="MobiDB-lite"/>
    </source>
</evidence>
<accession>A0A9P4II12</accession>
<gene>
    <name evidence="3" type="ORF">NA57DRAFT_75515</name>
</gene>
<name>A0A9P4II12_9PEZI</name>
<dbReference type="EMBL" id="ML978125">
    <property type="protein sequence ID" value="KAF2100012.1"/>
    <property type="molecule type" value="Genomic_DNA"/>
</dbReference>
<reference evidence="3" key="1">
    <citation type="journal article" date="2020" name="Stud. Mycol.">
        <title>101 Dothideomycetes genomes: a test case for predicting lifestyles and emergence of pathogens.</title>
        <authorList>
            <person name="Haridas S."/>
            <person name="Albert R."/>
            <person name="Binder M."/>
            <person name="Bloem J."/>
            <person name="Labutti K."/>
            <person name="Salamov A."/>
            <person name="Andreopoulos B."/>
            <person name="Baker S."/>
            <person name="Barry K."/>
            <person name="Bills G."/>
            <person name="Bluhm B."/>
            <person name="Cannon C."/>
            <person name="Castanera R."/>
            <person name="Culley D."/>
            <person name="Daum C."/>
            <person name="Ezra D."/>
            <person name="Gonzalez J."/>
            <person name="Henrissat B."/>
            <person name="Kuo A."/>
            <person name="Liang C."/>
            <person name="Lipzen A."/>
            <person name="Lutzoni F."/>
            <person name="Magnuson J."/>
            <person name="Mondo S."/>
            <person name="Nolan M."/>
            <person name="Ohm R."/>
            <person name="Pangilinan J."/>
            <person name="Park H.-J."/>
            <person name="Ramirez L."/>
            <person name="Alfaro M."/>
            <person name="Sun H."/>
            <person name="Tritt A."/>
            <person name="Yoshinaga Y."/>
            <person name="Zwiers L.-H."/>
            <person name="Turgeon B."/>
            <person name="Goodwin S."/>
            <person name="Spatafora J."/>
            <person name="Crous P."/>
            <person name="Grigoriev I."/>
        </authorList>
    </citation>
    <scope>NUCLEOTIDE SEQUENCE</scope>
    <source>
        <strain evidence="3">CBS 133067</strain>
    </source>
</reference>
<keyword evidence="4" id="KW-1185">Reference proteome</keyword>
<feature type="region of interest" description="Disordered" evidence="1">
    <location>
        <begin position="184"/>
        <end position="261"/>
    </location>
</feature>
<dbReference type="Proteomes" id="UP000799772">
    <property type="component" value="Unassembled WGS sequence"/>
</dbReference>
<comment type="caution">
    <text evidence="3">The sequence shown here is derived from an EMBL/GenBank/DDBJ whole genome shotgun (WGS) entry which is preliminary data.</text>
</comment>
<feature type="compositionally biased region" description="Basic and acidic residues" evidence="1">
    <location>
        <begin position="286"/>
        <end position="298"/>
    </location>
</feature>
<dbReference type="InterPro" id="IPR056929">
    <property type="entry name" value="Znf_RING-like"/>
</dbReference>
<evidence type="ECO:0000259" key="2">
    <source>
        <dbReference type="Pfam" id="PF25080"/>
    </source>
</evidence>
<sequence length="476" mass="52892">MPPRSSNLQSSFSVSDANNVVVCPLKNHDGSSCRKRCFGEKRYRSMQEHIRRAHPEHYISKLPATEESFHLMVNTPPSERPPPPAPSSSSYISQDPSAYQNRAYYADDYNIGTTPRSSDEYRRGSLLPVESAAAALAQLHNFRAEPGWESEQEAFSDAEGYKKNRRARFAPLLNEDEQIFDDDQYIHPDLGGAPRRELLPSSLARSPPGRSSTLPPGNRPVKPNRPRKTSVGQNARKPKHERTKSKELQNKRFSHDRKAYSAEPQAAVFGKRWEDLIDAAASATEEDIREREDSRDRTPVNSPLYNEPSCYELLVADLTEIQVAAPTSPHMFNRSSLPPYMNSHLQSYTASPLQREMTPPPQTATTDPNADLIPFPSVESSIDSSLSAMSGANFHIPSQGLSDSSPTSSHPVQIYCAGCQRVTALKKSYACTECICGLCQDCVDAIGVEQRRGRGARCPRCGALGGRFKPFQLDIR</sequence>
<dbReference type="Pfam" id="PF25080">
    <property type="entry name" value="zf_RING-like"/>
    <property type="match status" value="1"/>
</dbReference>
<evidence type="ECO:0000313" key="3">
    <source>
        <dbReference type="EMBL" id="KAF2100012.1"/>
    </source>
</evidence>